<accession>A0A1F5H290</accession>
<protein>
    <submittedName>
        <fullName evidence="1">Uncharacterized protein</fullName>
    </submittedName>
</protein>
<dbReference type="EMBL" id="MFBT01000041">
    <property type="protein sequence ID" value="OGD98189.1"/>
    <property type="molecule type" value="Genomic_DNA"/>
</dbReference>
<evidence type="ECO:0000313" key="2">
    <source>
        <dbReference type="Proteomes" id="UP000177039"/>
    </source>
</evidence>
<dbReference type="AlphaFoldDB" id="A0A1F5H290"/>
<gene>
    <name evidence="1" type="ORF">A3B54_02220</name>
</gene>
<dbReference type="InterPro" id="IPR038763">
    <property type="entry name" value="DHH_sf"/>
</dbReference>
<proteinExistence type="predicted"/>
<reference evidence="1 2" key="1">
    <citation type="journal article" date="2016" name="Nat. Commun.">
        <title>Thousands of microbial genomes shed light on interconnected biogeochemical processes in an aquifer system.</title>
        <authorList>
            <person name="Anantharaman K."/>
            <person name="Brown C.T."/>
            <person name="Hug L.A."/>
            <person name="Sharon I."/>
            <person name="Castelle C.J."/>
            <person name="Probst A.J."/>
            <person name="Thomas B.C."/>
            <person name="Singh A."/>
            <person name="Wilkins M.J."/>
            <person name="Karaoz U."/>
            <person name="Brodie E.L."/>
            <person name="Williams K.H."/>
            <person name="Hubbard S.S."/>
            <person name="Banfield J.F."/>
        </authorList>
    </citation>
    <scope>NUCLEOTIDE SEQUENCE [LARGE SCALE GENOMIC DNA]</scope>
</reference>
<organism evidence="1 2">
    <name type="scientific">Candidatus Curtissbacteria bacterium RIFCSPLOWO2_01_FULL_42_50</name>
    <dbReference type="NCBI Taxonomy" id="1797730"/>
    <lineage>
        <taxon>Bacteria</taxon>
        <taxon>Candidatus Curtissiibacteriota</taxon>
    </lineage>
</organism>
<name>A0A1F5H290_9BACT</name>
<evidence type="ECO:0000313" key="1">
    <source>
        <dbReference type="EMBL" id="OGD98189.1"/>
    </source>
</evidence>
<dbReference type="SUPFAM" id="SSF64182">
    <property type="entry name" value="DHH phosphoesterases"/>
    <property type="match status" value="1"/>
</dbReference>
<sequence>MAKTIVTHISPDFDGIPAIWLLKKFHPDFSDARLAFVPIGTKTYNNEPVDSNPDVTHVDTAMGKFDHHRTNEFTCGTKLVYEWLVAEGYVKEENKAVRKLVEIVTQIDHGWDSYKWCEAGDDRYEFLIHNVLSGWKMLYPGENEKYVEWTLGALDAIYKVLELKVAAQEELADGLKFQTRWGEGIAAYTANDSVLDLAIRMGFAVVVRKDPNRGHVRITGSTNHDVDLTRAFEVCREKDPDATWFLHASKVLLRNGSTRNPDMRPTKLGIEGIVEILKKA</sequence>
<dbReference type="Proteomes" id="UP000177039">
    <property type="component" value="Unassembled WGS sequence"/>
</dbReference>
<comment type="caution">
    <text evidence="1">The sequence shown here is derived from an EMBL/GenBank/DDBJ whole genome shotgun (WGS) entry which is preliminary data.</text>
</comment>